<organism evidence="1 2">
    <name type="scientific">Trichonephila clavata</name>
    <name type="common">Joro spider</name>
    <name type="synonym">Nephila clavata</name>
    <dbReference type="NCBI Taxonomy" id="2740835"/>
    <lineage>
        <taxon>Eukaryota</taxon>
        <taxon>Metazoa</taxon>
        <taxon>Ecdysozoa</taxon>
        <taxon>Arthropoda</taxon>
        <taxon>Chelicerata</taxon>
        <taxon>Arachnida</taxon>
        <taxon>Araneae</taxon>
        <taxon>Araneomorphae</taxon>
        <taxon>Entelegynae</taxon>
        <taxon>Araneoidea</taxon>
        <taxon>Nephilidae</taxon>
        <taxon>Trichonephila</taxon>
    </lineage>
</organism>
<dbReference type="AlphaFoldDB" id="A0A8X6JCN5"/>
<dbReference type="EMBL" id="BMAO01018046">
    <property type="protein sequence ID" value="GFR20318.1"/>
    <property type="molecule type" value="Genomic_DNA"/>
</dbReference>
<accession>A0A8X6JCN5</accession>
<evidence type="ECO:0000313" key="2">
    <source>
        <dbReference type="Proteomes" id="UP000887116"/>
    </source>
</evidence>
<reference evidence="1" key="1">
    <citation type="submission" date="2020-07" db="EMBL/GenBank/DDBJ databases">
        <title>Multicomponent nature underlies the extraordinary mechanical properties of spider dragline silk.</title>
        <authorList>
            <person name="Kono N."/>
            <person name="Nakamura H."/>
            <person name="Mori M."/>
            <person name="Yoshida Y."/>
            <person name="Ohtoshi R."/>
            <person name="Malay A.D."/>
            <person name="Moran D.A.P."/>
            <person name="Tomita M."/>
            <person name="Numata K."/>
            <person name="Arakawa K."/>
        </authorList>
    </citation>
    <scope>NUCLEOTIDE SEQUENCE</scope>
</reference>
<name>A0A8X6JCN5_TRICU</name>
<proteinExistence type="predicted"/>
<dbReference type="Proteomes" id="UP000887116">
    <property type="component" value="Unassembled WGS sequence"/>
</dbReference>
<sequence length="95" mass="10451">MNGMKNDNLPIVVYPSAVNISKVEGIIQFFPLSQLLVLYTDGSKSDSSETGSGVYAAYEEGLDFVADFTALTAVLFTTRSLLESKRTKFYPPFLN</sequence>
<protein>
    <submittedName>
        <fullName evidence="1">Uncharacterized protein</fullName>
    </submittedName>
</protein>
<gene>
    <name evidence="1" type="ORF">TNCT_601581</name>
</gene>
<comment type="caution">
    <text evidence="1">The sequence shown here is derived from an EMBL/GenBank/DDBJ whole genome shotgun (WGS) entry which is preliminary data.</text>
</comment>
<evidence type="ECO:0000313" key="1">
    <source>
        <dbReference type="EMBL" id="GFR20318.1"/>
    </source>
</evidence>
<keyword evidence="2" id="KW-1185">Reference proteome</keyword>